<keyword evidence="2" id="KW-1185">Reference proteome</keyword>
<reference evidence="1" key="1">
    <citation type="submission" date="2021-01" db="EMBL/GenBank/DDBJ databases">
        <authorList>
            <consortium name="Genoscope - CEA"/>
            <person name="William W."/>
        </authorList>
    </citation>
    <scope>NUCLEOTIDE SEQUENCE</scope>
</reference>
<evidence type="ECO:0000313" key="2">
    <source>
        <dbReference type="Proteomes" id="UP000692954"/>
    </source>
</evidence>
<name>A0A8S1RU63_9CILI</name>
<organism evidence="1 2">
    <name type="scientific">Paramecium sonneborni</name>
    <dbReference type="NCBI Taxonomy" id="65129"/>
    <lineage>
        <taxon>Eukaryota</taxon>
        <taxon>Sar</taxon>
        <taxon>Alveolata</taxon>
        <taxon>Ciliophora</taxon>
        <taxon>Intramacronucleata</taxon>
        <taxon>Oligohymenophorea</taxon>
        <taxon>Peniculida</taxon>
        <taxon>Parameciidae</taxon>
        <taxon>Paramecium</taxon>
    </lineage>
</organism>
<evidence type="ECO:0000313" key="1">
    <source>
        <dbReference type="EMBL" id="CAD8130389.1"/>
    </source>
</evidence>
<dbReference type="AlphaFoldDB" id="A0A8S1RU63"/>
<accession>A0A8S1RU63</accession>
<comment type="caution">
    <text evidence="1">The sequence shown here is derived from an EMBL/GenBank/DDBJ whole genome shotgun (WGS) entry which is preliminary data.</text>
</comment>
<sequence length="87" mass="10380">MSSELEKKICQKHKLKIKTVDLKQSTVDEDKYLCIKCLIEKIDIQNMAMVEETKALIKQMKSEQQCNKIKENQRRMYNCQIFAEYFA</sequence>
<dbReference type="Proteomes" id="UP000692954">
    <property type="component" value="Unassembled WGS sequence"/>
</dbReference>
<protein>
    <submittedName>
        <fullName evidence="1">Uncharacterized protein</fullName>
    </submittedName>
</protein>
<dbReference type="OrthoDB" id="319481at2759"/>
<dbReference type="EMBL" id="CAJJDN010000284">
    <property type="protein sequence ID" value="CAD8130389.1"/>
    <property type="molecule type" value="Genomic_DNA"/>
</dbReference>
<gene>
    <name evidence="1" type="ORF">PSON_ATCC_30995.1.T2840007</name>
</gene>
<proteinExistence type="predicted"/>